<feature type="region of interest" description="Disordered" evidence="1">
    <location>
        <begin position="103"/>
        <end position="144"/>
    </location>
</feature>
<protein>
    <submittedName>
        <fullName evidence="3">Uncharacterized protein</fullName>
    </submittedName>
</protein>
<dbReference type="WBParaSite" id="PDA_v2.g4057.t1">
    <property type="protein sequence ID" value="PDA_v2.g4057.t1"/>
    <property type="gene ID" value="PDA_v2.g4057"/>
</dbReference>
<evidence type="ECO:0000313" key="2">
    <source>
        <dbReference type="Proteomes" id="UP000887578"/>
    </source>
</evidence>
<reference evidence="3" key="1">
    <citation type="submission" date="2022-11" db="UniProtKB">
        <authorList>
            <consortium name="WormBaseParasite"/>
        </authorList>
    </citation>
    <scope>IDENTIFICATION</scope>
</reference>
<keyword evidence="2" id="KW-1185">Reference proteome</keyword>
<feature type="compositionally biased region" description="Polar residues" evidence="1">
    <location>
        <begin position="39"/>
        <end position="58"/>
    </location>
</feature>
<dbReference type="Proteomes" id="UP000887578">
    <property type="component" value="Unplaced"/>
</dbReference>
<feature type="compositionally biased region" description="Polar residues" evidence="1">
    <location>
        <begin position="1"/>
        <end position="14"/>
    </location>
</feature>
<feature type="compositionally biased region" description="Polar residues" evidence="1">
    <location>
        <begin position="103"/>
        <end position="132"/>
    </location>
</feature>
<sequence length="144" mass="15325">MVDSSSAAWLNPTNKGKEKPQPQIRHSFPQTLPPPPPSKYNQRFSTNNLPPLASPNSYGDDSSCYAAPIFISPTSFLSKPMNGINISENDKNNVGILNIAKPSTTGVASSATQNGSSSKHSLSFDSGGNPSGSLLLPRKGKRKR</sequence>
<accession>A0A914QKB8</accession>
<name>A0A914QKB8_9BILA</name>
<evidence type="ECO:0000256" key="1">
    <source>
        <dbReference type="SAM" id="MobiDB-lite"/>
    </source>
</evidence>
<feature type="region of interest" description="Disordered" evidence="1">
    <location>
        <begin position="1"/>
        <end position="58"/>
    </location>
</feature>
<dbReference type="AlphaFoldDB" id="A0A914QKB8"/>
<proteinExistence type="predicted"/>
<organism evidence="2 3">
    <name type="scientific">Panagrolaimus davidi</name>
    <dbReference type="NCBI Taxonomy" id="227884"/>
    <lineage>
        <taxon>Eukaryota</taxon>
        <taxon>Metazoa</taxon>
        <taxon>Ecdysozoa</taxon>
        <taxon>Nematoda</taxon>
        <taxon>Chromadorea</taxon>
        <taxon>Rhabditida</taxon>
        <taxon>Tylenchina</taxon>
        <taxon>Panagrolaimomorpha</taxon>
        <taxon>Panagrolaimoidea</taxon>
        <taxon>Panagrolaimidae</taxon>
        <taxon>Panagrolaimus</taxon>
    </lineage>
</organism>
<evidence type="ECO:0000313" key="3">
    <source>
        <dbReference type="WBParaSite" id="PDA_v2.g4057.t1"/>
    </source>
</evidence>